<evidence type="ECO:0000313" key="2">
    <source>
        <dbReference type="EMBL" id="KAF4716925.1"/>
    </source>
</evidence>
<accession>A0A7J6R8C5</accession>
<dbReference type="Proteomes" id="UP000553632">
    <property type="component" value="Unassembled WGS sequence"/>
</dbReference>
<gene>
    <name evidence="2" type="primary">SF3A1_2</name>
    <name evidence="2" type="ORF">FOZ63_014058</name>
</gene>
<dbReference type="EMBL" id="JABANO010027384">
    <property type="protein sequence ID" value="KAF4716925.1"/>
    <property type="molecule type" value="Genomic_DNA"/>
</dbReference>
<comment type="caution">
    <text evidence="2">The sequence shown here is derived from an EMBL/GenBank/DDBJ whole genome shotgun (WGS) entry which is preliminary data.</text>
</comment>
<proteinExistence type="predicted"/>
<feature type="domain" description="Splicing factor 3A subunit 1 conserved" evidence="1">
    <location>
        <begin position="2"/>
        <end position="50"/>
    </location>
</feature>
<organism evidence="2 3">
    <name type="scientific">Perkinsus olseni</name>
    <name type="common">Perkinsus atlanticus</name>
    <dbReference type="NCBI Taxonomy" id="32597"/>
    <lineage>
        <taxon>Eukaryota</taxon>
        <taxon>Sar</taxon>
        <taxon>Alveolata</taxon>
        <taxon>Perkinsozoa</taxon>
        <taxon>Perkinsea</taxon>
        <taxon>Perkinsida</taxon>
        <taxon>Perkinsidae</taxon>
        <taxon>Perkinsus</taxon>
    </lineage>
</organism>
<keyword evidence="3" id="KW-1185">Reference proteome</keyword>
<evidence type="ECO:0000259" key="1">
    <source>
        <dbReference type="Pfam" id="PF12230"/>
    </source>
</evidence>
<dbReference type="AlphaFoldDB" id="A0A7J6R8C5"/>
<dbReference type="InterPro" id="IPR022030">
    <property type="entry name" value="SF3A1_dom"/>
</dbReference>
<name>A0A7J6R8C5_PEROL</name>
<sequence>MVRAGELSEHLRVVLLDPKWKEQKEKVLDRARQDTNYDQVNIESNLASFIIKRPDLFGTVEEEIEHQVGPGYLGTPLERPFMRV</sequence>
<protein>
    <submittedName>
        <fullName evidence="2">Splicing factor 3a, subunit 1</fullName>
    </submittedName>
</protein>
<dbReference type="Pfam" id="PF12230">
    <property type="entry name" value="PRP21_like_P"/>
    <property type="match status" value="1"/>
</dbReference>
<reference evidence="2 3" key="1">
    <citation type="submission" date="2020-04" db="EMBL/GenBank/DDBJ databases">
        <title>Perkinsus olseni comparative genomics.</title>
        <authorList>
            <person name="Bogema D.R."/>
        </authorList>
    </citation>
    <scope>NUCLEOTIDE SEQUENCE [LARGE SCALE GENOMIC DNA]</scope>
    <source>
        <strain evidence="2 3">ATCC PRA-207</strain>
    </source>
</reference>
<evidence type="ECO:0000313" key="3">
    <source>
        <dbReference type="Proteomes" id="UP000553632"/>
    </source>
</evidence>